<dbReference type="AlphaFoldDB" id="A0A1Y3PJQ2"/>
<name>A0A1Y3PJQ2_9BACI</name>
<organism evidence="1 2">
    <name type="scientific">Bacillus thermozeamaize</name>
    <dbReference type="NCBI Taxonomy" id="230954"/>
    <lineage>
        <taxon>Bacteria</taxon>
        <taxon>Bacillati</taxon>
        <taxon>Bacillota</taxon>
        <taxon>Bacilli</taxon>
        <taxon>Bacillales</taxon>
        <taxon>Bacillaceae</taxon>
        <taxon>Bacillus</taxon>
    </lineage>
</organism>
<gene>
    <name evidence="1" type="ORF">BAA01_00580</name>
</gene>
<protein>
    <submittedName>
        <fullName evidence="1">Uncharacterized protein</fullName>
    </submittedName>
</protein>
<dbReference type="InterPro" id="IPR045721">
    <property type="entry name" value="DUF6075"/>
</dbReference>
<dbReference type="Pfam" id="PF19552">
    <property type="entry name" value="DUF6075"/>
    <property type="match status" value="1"/>
</dbReference>
<evidence type="ECO:0000313" key="1">
    <source>
        <dbReference type="EMBL" id="OUM86356.1"/>
    </source>
</evidence>
<sequence>MFLFPEHQGRYEQFLKQDGTHPKDRERQALFYIFAGYKDLGDRIEHFYDFEGRMIRPEAFQAVDLTSGSRALAELAFNLYNNYECGTIVDLFVNLDERNRRLAVEAIKLRFGVENRGWEY</sequence>
<accession>A0A1Y3PJQ2</accession>
<reference evidence="2" key="1">
    <citation type="submission" date="2016-06" db="EMBL/GenBank/DDBJ databases">
        <authorList>
            <person name="Nascimento L."/>
            <person name="Pereira R.V."/>
            <person name="Martins L.F."/>
            <person name="Quaggio R.B."/>
            <person name="Silva A.M."/>
            <person name="Setubal J.C."/>
        </authorList>
    </citation>
    <scope>NUCLEOTIDE SEQUENCE [LARGE SCALE GENOMIC DNA]</scope>
</reference>
<evidence type="ECO:0000313" key="2">
    <source>
        <dbReference type="Proteomes" id="UP000196475"/>
    </source>
</evidence>
<comment type="caution">
    <text evidence="1">The sequence shown here is derived from an EMBL/GenBank/DDBJ whole genome shotgun (WGS) entry which is preliminary data.</text>
</comment>
<dbReference type="EMBL" id="LZRT01000091">
    <property type="protein sequence ID" value="OUM86356.1"/>
    <property type="molecule type" value="Genomic_DNA"/>
</dbReference>
<proteinExistence type="predicted"/>
<dbReference type="Proteomes" id="UP000196475">
    <property type="component" value="Unassembled WGS sequence"/>
</dbReference>